<dbReference type="InterPro" id="IPR013164">
    <property type="entry name" value="Cadherin_N"/>
</dbReference>
<feature type="domain" description="Cadherin" evidence="14">
    <location>
        <begin position="467"/>
        <end position="572"/>
    </location>
</feature>
<organism evidence="15 16">
    <name type="scientific">Octopus sinensis</name>
    <name type="common">East Asian common octopus</name>
    <dbReference type="NCBI Taxonomy" id="2607531"/>
    <lineage>
        <taxon>Eukaryota</taxon>
        <taxon>Metazoa</taxon>
        <taxon>Spiralia</taxon>
        <taxon>Lophotrochozoa</taxon>
        <taxon>Mollusca</taxon>
        <taxon>Cephalopoda</taxon>
        <taxon>Coleoidea</taxon>
        <taxon>Octopodiformes</taxon>
        <taxon>Octopoda</taxon>
        <taxon>Incirrata</taxon>
        <taxon>Octopodidae</taxon>
        <taxon>Octopus</taxon>
    </lineage>
</organism>
<keyword evidence="5" id="KW-0732">Signal</keyword>
<feature type="domain" description="Cadherin" evidence="14">
    <location>
        <begin position="363"/>
        <end position="466"/>
    </location>
</feature>
<dbReference type="FunFam" id="2.60.40.60:FF:000123">
    <property type="entry name" value="Protocadherin beta 4"/>
    <property type="match status" value="1"/>
</dbReference>
<evidence type="ECO:0000313" key="15">
    <source>
        <dbReference type="Proteomes" id="UP000515154"/>
    </source>
</evidence>
<proteinExistence type="predicted"/>
<evidence type="ECO:0000256" key="5">
    <source>
        <dbReference type="ARBA" id="ARBA00022729"/>
    </source>
</evidence>
<accession>A0A7E6FBR3</accession>
<comment type="subcellular location">
    <subcellularLocation>
        <location evidence="1">Cell membrane</location>
        <topology evidence="1">Single-pass type I membrane protein</topology>
    </subcellularLocation>
</comment>
<dbReference type="KEGG" id="osn:115219365"/>
<dbReference type="InterPro" id="IPR002126">
    <property type="entry name" value="Cadherin-like_dom"/>
</dbReference>
<keyword evidence="4" id="KW-0479">Metal-binding</keyword>
<keyword evidence="9 13" id="KW-1133">Transmembrane helix</keyword>
<feature type="domain" description="Cadherin" evidence="14">
    <location>
        <begin position="249"/>
        <end position="356"/>
    </location>
</feature>
<evidence type="ECO:0000256" key="4">
    <source>
        <dbReference type="ARBA" id="ARBA00022723"/>
    </source>
</evidence>
<evidence type="ECO:0000256" key="8">
    <source>
        <dbReference type="ARBA" id="ARBA00022889"/>
    </source>
</evidence>
<dbReference type="CDD" id="cd11304">
    <property type="entry name" value="Cadherin_repeat"/>
    <property type="match status" value="5"/>
</dbReference>
<dbReference type="FunFam" id="2.60.40.60:FF:000004">
    <property type="entry name" value="Protocadherin 1 gamma 2"/>
    <property type="match status" value="1"/>
</dbReference>
<evidence type="ECO:0000256" key="1">
    <source>
        <dbReference type="ARBA" id="ARBA00004251"/>
    </source>
</evidence>
<dbReference type="RefSeq" id="XP_036364953.1">
    <property type="nucleotide sequence ID" value="XM_036509060.1"/>
</dbReference>
<dbReference type="Pfam" id="PF08266">
    <property type="entry name" value="Cadherin_2"/>
    <property type="match status" value="1"/>
</dbReference>
<keyword evidence="10 13" id="KW-0472">Membrane</keyword>
<evidence type="ECO:0000256" key="2">
    <source>
        <dbReference type="ARBA" id="ARBA00022475"/>
    </source>
</evidence>
<keyword evidence="7 12" id="KW-0106">Calcium</keyword>
<keyword evidence="3 13" id="KW-0812">Transmembrane</keyword>
<keyword evidence="11" id="KW-0325">Glycoprotein</keyword>
<feature type="domain" description="Cadherin" evidence="14">
    <location>
        <begin position="135"/>
        <end position="248"/>
    </location>
</feature>
<evidence type="ECO:0000256" key="11">
    <source>
        <dbReference type="ARBA" id="ARBA00023180"/>
    </source>
</evidence>
<dbReference type="Pfam" id="PF00028">
    <property type="entry name" value="Cadherin"/>
    <property type="match status" value="5"/>
</dbReference>
<keyword evidence="15" id="KW-1185">Reference proteome</keyword>
<protein>
    <submittedName>
        <fullName evidence="16">Protocadherin beta-15-like</fullName>
    </submittedName>
</protein>
<gene>
    <name evidence="16" type="primary">LOC115219365</name>
</gene>
<dbReference type="GO" id="GO:0005886">
    <property type="term" value="C:plasma membrane"/>
    <property type="evidence" value="ECO:0007669"/>
    <property type="project" value="UniProtKB-SubCell"/>
</dbReference>
<keyword evidence="8" id="KW-0130">Cell adhesion</keyword>
<evidence type="ECO:0000256" key="3">
    <source>
        <dbReference type="ARBA" id="ARBA00022692"/>
    </source>
</evidence>
<dbReference type="FunFam" id="2.60.40.60:FF:000007">
    <property type="entry name" value="Protocadherin alpha 2"/>
    <property type="match status" value="1"/>
</dbReference>
<keyword evidence="6" id="KW-0677">Repeat</keyword>
<dbReference type="PROSITE" id="PS50268">
    <property type="entry name" value="CADHERIN_2"/>
    <property type="match status" value="6"/>
</dbReference>
<keyword evidence="2" id="KW-1003">Cell membrane</keyword>
<dbReference type="FunFam" id="2.60.40.60:FF:000002">
    <property type="entry name" value="Protocadherin alpha 2"/>
    <property type="match status" value="1"/>
</dbReference>
<dbReference type="SMART" id="SM00112">
    <property type="entry name" value="CA"/>
    <property type="match status" value="6"/>
</dbReference>
<feature type="transmembrane region" description="Helical" evidence="13">
    <location>
        <begin position="693"/>
        <end position="721"/>
    </location>
</feature>
<evidence type="ECO:0000256" key="7">
    <source>
        <dbReference type="ARBA" id="ARBA00022837"/>
    </source>
</evidence>
<dbReference type="GO" id="GO:0005509">
    <property type="term" value="F:calcium ion binding"/>
    <property type="evidence" value="ECO:0007669"/>
    <property type="project" value="UniProtKB-UniRule"/>
</dbReference>
<dbReference type="Proteomes" id="UP000515154">
    <property type="component" value="Linkage group LG14"/>
</dbReference>
<dbReference type="GO" id="GO:0007156">
    <property type="term" value="P:homophilic cell adhesion via plasma membrane adhesion molecules"/>
    <property type="evidence" value="ECO:0007669"/>
    <property type="project" value="InterPro"/>
</dbReference>
<feature type="transmembrane region" description="Helical" evidence="13">
    <location>
        <begin position="7"/>
        <end position="28"/>
    </location>
</feature>
<evidence type="ECO:0000313" key="16">
    <source>
        <dbReference type="RefSeq" id="XP_036364953.1"/>
    </source>
</evidence>
<evidence type="ECO:0000259" key="14">
    <source>
        <dbReference type="PROSITE" id="PS50268"/>
    </source>
</evidence>
<evidence type="ECO:0000256" key="12">
    <source>
        <dbReference type="PROSITE-ProRule" id="PRU00043"/>
    </source>
</evidence>
<dbReference type="FunFam" id="2.60.40.60:FF:000092">
    <property type="entry name" value="Protocadherin 8"/>
    <property type="match status" value="1"/>
</dbReference>
<dbReference type="PROSITE" id="PS00232">
    <property type="entry name" value="CADHERIN_1"/>
    <property type="match status" value="3"/>
</dbReference>
<name>A0A7E6FBR3_9MOLL</name>
<feature type="domain" description="Cadherin" evidence="14">
    <location>
        <begin position="576"/>
        <end position="680"/>
    </location>
</feature>
<dbReference type="SUPFAM" id="SSF49313">
    <property type="entry name" value="Cadherin-like"/>
    <property type="match status" value="5"/>
</dbReference>
<reference evidence="16" key="1">
    <citation type="submission" date="2025-08" db="UniProtKB">
        <authorList>
            <consortium name="RefSeq"/>
        </authorList>
    </citation>
    <scope>IDENTIFICATION</scope>
</reference>
<feature type="domain" description="Cadherin" evidence="14">
    <location>
        <begin position="28"/>
        <end position="134"/>
    </location>
</feature>
<evidence type="ECO:0000256" key="13">
    <source>
        <dbReference type="SAM" id="Phobius"/>
    </source>
</evidence>
<dbReference type="PRINTS" id="PR00205">
    <property type="entry name" value="CADHERIN"/>
</dbReference>
<dbReference type="InterPro" id="IPR020894">
    <property type="entry name" value="Cadherin_CS"/>
</dbReference>
<dbReference type="PANTHER" id="PTHR24028">
    <property type="entry name" value="CADHERIN-87A"/>
    <property type="match status" value="1"/>
</dbReference>
<sequence>MLVSMYILISYIYCLFHVCLCVDIIYYVEEEKHSGSFIGDIAMDSHMFDEMTSENTDLSFSELRRKISTKSQLFNVTKNGKLYTAQVLDAESLCTDYTECFRIIKVAIRKAKTFMKILKVKVIIEDINDNRPEFPDKEISLQFSEGDAVGMVKSIPNAIDKDVSLLNSQISYKLRNEIRNENIFSLFVSRRADGISTLGIVLEKRLDREAKDNYRIQIVATDKGSKPKQSILNVRISVKDENDNRPIFSPNIYNITIKHTHKLKTPVILLSAVDLDINNNAKVTYHFSPKTSDIAKKYFLLNSRTGEVVLIQSPKLNDKLPYKLYIEAKDGGSPPLTSIATVLVNVINQHNNPPSIDIDYVSAISDNTATISEDIKVGSFIAYVMVTDNDVGQNGEVSCDIKDNKFKLQSMGPKEFKVVMKSQVDREIKDNFNVTIVCQDKGFPSLKAEKAFSIHVTDINDVRPQFTKETFQFLTYENEEANFPIGFVNATDPDLGSGGLLTYALISNNNNFNLPFHITDYGFISTSETLDREQQNIYKFQVLVKDNGKIALNNTANVVVEVLDENDNAPYFTFPSVDPFNLDVHYHPQSKSDITVLRASDRDSGNNAFLKYEILSGNNKLLFTVNHYTGLLAFSRPVYQNDVGTYNLVFAIKDSGSPVLSATTTISLTLTVSNSTSTMFVSVPLQSDNMINLTWVIIIVVAAVVVSVAVVIAITLCIIRFNNNRNVLMRQGEAQPYQSRTEMRQLIYQTNSNPILMARNTQQLLNRNSLSLESTNQFYPEMKSLTDWKNSALLYNRPITVTSYGEPTEQNAVTVASYLSDTLSTRGGGGGGGGGGGECELAWKESQYESTRGGGGGGGVGVGENELAWKESQYEEIPALENIEYSLSPKLDRKQCPDVNTKFL</sequence>
<dbReference type="AlphaFoldDB" id="A0A7E6FBR3"/>
<dbReference type="InterPro" id="IPR015919">
    <property type="entry name" value="Cadherin-like_sf"/>
</dbReference>
<evidence type="ECO:0000256" key="6">
    <source>
        <dbReference type="ARBA" id="ARBA00022737"/>
    </source>
</evidence>
<dbReference type="InterPro" id="IPR050174">
    <property type="entry name" value="Protocadherin/Cadherin-CA"/>
</dbReference>
<evidence type="ECO:0000256" key="9">
    <source>
        <dbReference type="ARBA" id="ARBA00022989"/>
    </source>
</evidence>
<dbReference type="PANTHER" id="PTHR24028:SF146">
    <property type="entry name" value="CADHERIN 96CB, ISOFORM D-RELATED"/>
    <property type="match status" value="1"/>
</dbReference>
<dbReference type="Gene3D" id="2.60.40.60">
    <property type="entry name" value="Cadherins"/>
    <property type="match status" value="6"/>
</dbReference>
<evidence type="ECO:0000256" key="10">
    <source>
        <dbReference type="ARBA" id="ARBA00023136"/>
    </source>
</evidence>